<evidence type="ECO:0000256" key="4">
    <source>
        <dbReference type="ARBA" id="ARBA00022989"/>
    </source>
</evidence>
<dbReference type="InterPro" id="IPR003838">
    <property type="entry name" value="ABC3_permease_C"/>
</dbReference>
<feature type="domain" description="ABC3 transporter permease C-terminal" evidence="9">
    <location>
        <begin position="736"/>
        <end position="843"/>
    </location>
</feature>
<evidence type="ECO:0000256" key="6">
    <source>
        <dbReference type="ARBA" id="ARBA00038076"/>
    </source>
</evidence>
<keyword evidence="2" id="KW-1003">Cell membrane</keyword>
<dbReference type="GO" id="GO:0005886">
    <property type="term" value="C:plasma membrane"/>
    <property type="evidence" value="ECO:0007669"/>
    <property type="project" value="UniProtKB-SubCell"/>
</dbReference>
<sequence>MMRFIWNSWWRNKGRFILLLVGALIVSTGLSYLVGVTQSNSGTVVDELQQRWKSSYHIVVRPADSRSVTEELNLLEPNYQSGLSGGITMEQLETVKGIGDVEVAAPIAMIGFVDNETTLERVTFQDPGIYRVEYMEELTNGNETQKNGFNSYYSVGWADEGMGEHGTFNYEGDVPLSVISEVMLAGVDPEAENALVGLEGAVVEGYNSRYFEENDKATQSQFEEMVETNIPVLLSNVDFVESKQFYNITKLDISFPVEERDKTMESIKEKGGEQYLDKQEGEEIESYSFTSKEAHEKYIKNIVDPSANGSRLALDPIVLFKASPVEYRPVSSPFPERWPFAYEVKPYLIPDDVQLLEREAYRQVNLFGERLQDGKRLRLDIKGVYDPTKLEISKDPLTELPMETYFPAKSNLVMDEDQNPVNPPVEMMPTNNPYGFLTKPPMMLTTLEAAEKVLGEEPVSSIRVKVKGVETMNDESEKRLQAVADQIEKETGLITDITLGSSPQPALTHVPGLKGKEGIGWVEQQWIKIGSSMTIFKEAKVGLSAIIASVILVAIVYVFSSNLIMMFTRKKEFAVLLSIGWRPNQLSKLLFMEAILLGSFVSLVSWVILGYFYVSSSVSTSIVRFILIGCFGLLIYLLGTVIPAILVRKIKPYEAMRSGEITAVGRRLLPSSSIFTMSVNHFIGTWKRSILSIVSIALPTGLFILFLFITFRLKGVMFATWLGEYVAMEVGAMHYIAMGVALLIAILTTTEIIWQNVSERKPEIALLKSVGWKNGKVRRLVLYEGLLSGLAAGILGLVIAITAIWRIYGEFPMEHLPFILACILIPIATGMLGALFPAAAAVKVMPYQALGGSADTSEKTEKGFKVVLVTGGIILFAGMIAVLANAVPQVKESASEKVDPSTVKGTDGETESVFKQEEKKEKPEDKDSEEDRDSQSIENKAWMVAELGDEVTEDQSLRILFKEAEAEEPISPENPDNRIITLQGEFYLDARKDDEYSIDDTEFTLKGLDLMDDQNNVYTPVQTNVLEKEKWNNIKLLKGGHVILQLSFEVPKDATPLYMRRATSGKPRPYLLIDLKGMGEEATE</sequence>
<feature type="domain" description="ABC3 transporter permease C-terminal" evidence="9">
    <location>
        <begin position="545"/>
        <end position="652"/>
    </location>
</feature>
<comment type="subcellular location">
    <subcellularLocation>
        <location evidence="1">Cell membrane</location>
        <topology evidence="1">Multi-pass membrane protein</topology>
    </subcellularLocation>
</comment>
<evidence type="ECO:0000256" key="3">
    <source>
        <dbReference type="ARBA" id="ARBA00022692"/>
    </source>
</evidence>
<dbReference type="Pfam" id="PF02687">
    <property type="entry name" value="FtsX"/>
    <property type="match status" value="2"/>
</dbReference>
<evidence type="ECO:0000256" key="8">
    <source>
        <dbReference type="SAM" id="Phobius"/>
    </source>
</evidence>
<dbReference type="PANTHER" id="PTHR30572:SF4">
    <property type="entry name" value="ABC TRANSPORTER PERMEASE YTRF"/>
    <property type="match status" value="1"/>
</dbReference>
<feature type="transmembrane region" description="Helical" evidence="8">
    <location>
        <begin position="690"/>
        <end position="713"/>
    </location>
</feature>
<accession>A0A163LUP1</accession>
<gene>
    <name evidence="10" type="ORF">AV649_17120</name>
</gene>
<feature type="transmembrane region" description="Helical" evidence="8">
    <location>
        <begin position="589"/>
        <end position="613"/>
    </location>
</feature>
<feature type="transmembrane region" description="Helical" evidence="8">
    <location>
        <begin position="625"/>
        <end position="647"/>
    </location>
</feature>
<evidence type="ECO:0000256" key="1">
    <source>
        <dbReference type="ARBA" id="ARBA00004651"/>
    </source>
</evidence>
<keyword evidence="5 8" id="KW-0472">Membrane</keyword>
<dbReference type="OrthoDB" id="3268975at2"/>
<name>A0A163LUP1_9BACI</name>
<evidence type="ECO:0000313" key="10">
    <source>
        <dbReference type="EMBL" id="KZE51086.1"/>
    </source>
</evidence>
<dbReference type="GO" id="GO:0022857">
    <property type="term" value="F:transmembrane transporter activity"/>
    <property type="evidence" value="ECO:0007669"/>
    <property type="project" value="TreeGrafter"/>
</dbReference>
<evidence type="ECO:0000256" key="2">
    <source>
        <dbReference type="ARBA" id="ARBA00022475"/>
    </source>
</evidence>
<keyword evidence="3 8" id="KW-0812">Transmembrane</keyword>
<comment type="similarity">
    <text evidence="6">Belongs to the ABC-4 integral membrane protein family.</text>
</comment>
<dbReference type="PANTHER" id="PTHR30572">
    <property type="entry name" value="MEMBRANE COMPONENT OF TRANSPORTER-RELATED"/>
    <property type="match status" value="1"/>
</dbReference>
<feature type="transmembrane region" description="Helical" evidence="8">
    <location>
        <begin position="541"/>
        <end position="568"/>
    </location>
</feature>
<keyword evidence="4 8" id="KW-1133">Transmembrane helix</keyword>
<dbReference type="EMBL" id="LQQY01000009">
    <property type="protein sequence ID" value="KZE51086.1"/>
    <property type="molecule type" value="Genomic_DNA"/>
</dbReference>
<evidence type="ECO:0000313" key="11">
    <source>
        <dbReference type="Proteomes" id="UP000076510"/>
    </source>
</evidence>
<dbReference type="Proteomes" id="UP000076510">
    <property type="component" value="Unassembled WGS sequence"/>
</dbReference>
<evidence type="ECO:0000259" key="9">
    <source>
        <dbReference type="Pfam" id="PF02687"/>
    </source>
</evidence>
<feature type="region of interest" description="Disordered" evidence="7">
    <location>
        <begin position="894"/>
        <end position="939"/>
    </location>
</feature>
<feature type="transmembrane region" description="Helical" evidence="8">
    <location>
        <begin position="863"/>
        <end position="884"/>
    </location>
</feature>
<dbReference type="AlphaFoldDB" id="A0A163LUP1"/>
<feature type="transmembrane region" description="Helical" evidence="8">
    <location>
        <begin position="817"/>
        <end position="842"/>
    </location>
</feature>
<dbReference type="InterPro" id="IPR050250">
    <property type="entry name" value="Macrolide_Exporter_MacB"/>
</dbReference>
<feature type="transmembrane region" description="Helical" evidence="8">
    <location>
        <begin position="733"/>
        <end position="754"/>
    </location>
</feature>
<evidence type="ECO:0000256" key="7">
    <source>
        <dbReference type="SAM" id="MobiDB-lite"/>
    </source>
</evidence>
<protein>
    <recommendedName>
        <fullName evidence="9">ABC3 transporter permease C-terminal domain-containing protein</fullName>
    </recommendedName>
</protein>
<reference evidence="11" key="1">
    <citation type="submission" date="2016-01" db="EMBL/GenBank/DDBJ databases">
        <title>Whole genome sequencing of Bhargavaea cecembensis T14.</title>
        <authorList>
            <person name="Hong K.W."/>
        </authorList>
    </citation>
    <scope>NUCLEOTIDE SEQUENCE [LARGE SCALE GENOMIC DNA]</scope>
    <source>
        <strain evidence="11">M19</strain>
    </source>
</reference>
<evidence type="ECO:0000256" key="5">
    <source>
        <dbReference type="ARBA" id="ARBA00023136"/>
    </source>
</evidence>
<organism evidence="10 11">
    <name type="scientific">Rossellomorea marisflavi</name>
    <dbReference type="NCBI Taxonomy" id="189381"/>
    <lineage>
        <taxon>Bacteria</taxon>
        <taxon>Bacillati</taxon>
        <taxon>Bacillota</taxon>
        <taxon>Bacilli</taxon>
        <taxon>Bacillales</taxon>
        <taxon>Bacillaceae</taxon>
        <taxon>Rossellomorea</taxon>
    </lineage>
</organism>
<feature type="compositionally biased region" description="Basic and acidic residues" evidence="7">
    <location>
        <begin position="912"/>
        <end position="925"/>
    </location>
</feature>
<dbReference type="RefSeq" id="WP_063190993.1">
    <property type="nucleotide sequence ID" value="NZ_JBLGCT010000001.1"/>
</dbReference>
<proteinExistence type="inferred from homology"/>
<comment type="caution">
    <text evidence="10">The sequence shown here is derived from an EMBL/GenBank/DDBJ whole genome shotgun (WGS) entry which is preliminary data.</text>
</comment>
<feature type="transmembrane region" description="Helical" evidence="8">
    <location>
        <begin position="781"/>
        <end position="805"/>
    </location>
</feature>